<proteinExistence type="inferred from homology"/>
<dbReference type="GO" id="GO:0006044">
    <property type="term" value="P:N-acetylglucosamine metabolic process"/>
    <property type="evidence" value="ECO:0007669"/>
    <property type="project" value="TreeGrafter"/>
</dbReference>
<comment type="caution">
    <text evidence="15">The sequence shown here is derived from an EMBL/GenBank/DDBJ whole genome shotgun (WGS) entry which is preliminary data.</text>
</comment>
<dbReference type="InterPro" id="IPR051135">
    <property type="entry name" value="Gal/GlcNAc/GalNAc_ST"/>
</dbReference>
<evidence type="ECO:0000313" key="15">
    <source>
        <dbReference type="EMBL" id="KAK5908539.1"/>
    </source>
</evidence>
<comment type="subcellular location">
    <subcellularLocation>
        <location evidence="1">Golgi apparatus membrane</location>
        <topology evidence="1">Single-pass type II membrane protein</topology>
    </subcellularLocation>
</comment>
<evidence type="ECO:0000259" key="14">
    <source>
        <dbReference type="Pfam" id="PF00685"/>
    </source>
</evidence>
<dbReference type="GO" id="GO:0008459">
    <property type="term" value="F:chondroitin 6-sulfotransferase activity"/>
    <property type="evidence" value="ECO:0007669"/>
    <property type="project" value="UniProtKB-EC"/>
</dbReference>
<evidence type="ECO:0000256" key="2">
    <source>
        <dbReference type="ARBA" id="ARBA00005530"/>
    </source>
</evidence>
<dbReference type="EC" id="2.8.2.-" evidence="13"/>
<dbReference type="SUPFAM" id="SSF52540">
    <property type="entry name" value="P-loop containing nucleoside triphosphate hydrolases"/>
    <property type="match status" value="1"/>
</dbReference>
<dbReference type="FunFam" id="3.40.50.300:FF:000938">
    <property type="entry name" value="Sulfotransferase"/>
    <property type="match status" value="1"/>
</dbReference>
<dbReference type="GO" id="GO:0045130">
    <property type="term" value="F:keratan sulfotransferase activity"/>
    <property type="evidence" value="ECO:0007669"/>
    <property type="project" value="UniProtKB-EC"/>
</dbReference>
<evidence type="ECO:0000256" key="9">
    <source>
        <dbReference type="ARBA" id="ARBA00023180"/>
    </source>
</evidence>
<reference evidence="15 16" key="1">
    <citation type="journal article" date="2023" name="Mol. Biol. Evol.">
        <title>Genomics of Secondarily Temperate Adaptation in the Only Non-Antarctic Icefish.</title>
        <authorList>
            <person name="Rivera-Colon A.G."/>
            <person name="Rayamajhi N."/>
            <person name="Minhas B.F."/>
            <person name="Madrigal G."/>
            <person name="Bilyk K.T."/>
            <person name="Yoon V."/>
            <person name="Hune M."/>
            <person name="Gregory S."/>
            <person name="Cheng C.H.C."/>
            <person name="Catchen J.M."/>
        </authorList>
    </citation>
    <scope>NUCLEOTIDE SEQUENCE [LARGE SCALE GENOMIC DNA]</scope>
    <source>
        <tissue evidence="15">White muscle</tissue>
    </source>
</reference>
<dbReference type="Pfam" id="PF00685">
    <property type="entry name" value="Sulfotransfer_1"/>
    <property type="match status" value="1"/>
</dbReference>
<comment type="similarity">
    <text evidence="2">Belongs to the sulfotransferase 1 family. Gal/GlcNAc/GalNAc subfamily.</text>
</comment>
<keyword evidence="8" id="KW-0472">Membrane</keyword>
<feature type="domain" description="Sulfotransferase" evidence="14">
    <location>
        <begin position="121"/>
        <end position="409"/>
    </location>
</feature>
<dbReference type="GO" id="GO:0006790">
    <property type="term" value="P:sulfur compound metabolic process"/>
    <property type="evidence" value="ECO:0007669"/>
    <property type="project" value="TreeGrafter"/>
</dbReference>
<evidence type="ECO:0000256" key="10">
    <source>
        <dbReference type="ARBA" id="ARBA00023277"/>
    </source>
</evidence>
<gene>
    <name evidence="15" type="ORF">CgunFtcFv8_016587</name>
</gene>
<evidence type="ECO:0000256" key="5">
    <source>
        <dbReference type="ARBA" id="ARBA00022968"/>
    </source>
</evidence>
<keyword evidence="10" id="KW-0119">Carbohydrate metabolism</keyword>
<evidence type="ECO:0000256" key="1">
    <source>
        <dbReference type="ARBA" id="ARBA00004323"/>
    </source>
</evidence>
<dbReference type="Gene3D" id="3.40.50.300">
    <property type="entry name" value="P-loop containing nucleotide triphosphate hydrolases"/>
    <property type="match status" value="1"/>
</dbReference>
<keyword evidence="16" id="KW-1185">Reference proteome</keyword>
<sequence length="434" mass="50303">MTSYEQHTDYTLDVQLQSQNSRMKTKYAIVFICIVALVIIEKESNILSRVSDKLIQRQAPQQTPQPPLDYSNITQNGSLMMLKMLLSKLIGTVGYNSSLSEEQEEEELDDLGTYSFSGGRKHILLLATTRTGSSFVGELFNQHGEDMFYLFEPLWHVERMLTTATESNNGTVLSGIYRDVLQGLFLCDFSLLENPVVKYVFERFHCKTRRCGPLNLTLATDSCLSKQHHAVKTVRVRQLDTLQPLVEDRRLDVRIIQLVRDPRAILASRMVAFSSKYQTWKTWAQDGQVPEDDEEVKRLKANCDQIRMSAEVGLSQPRWLRRRYMLVRYEDIARYPMQKAEEMYRFTGIPFSPQAREWILRNTQTMQEASGIYSTQKNSSEQAEKWRFSIPFTLAQVVQRVCGPTMELFGYRFVDDEKTLMNKSISLLEEKLFL</sequence>
<evidence type="ECO:0000256" key="4">
    <source>
        <dbReference type="ARBA" id="ARBA00022692"/>
    </source>
</evidence>
<dbReference type="GO" id="GO:0001517">
    <property type="term" value="F:N-acetylglucosamine 6-O-sulfotransferase activity"/>
    <property type="evidence" value="ECO:0007669"/>
    <property type="project" value="TreeGrafter"/>
</dbReference>
<dbReference type="GO" id="GO:0000139">
    <property type="term" value="C:Golgi membrane"/>
    <property type="evidence" value="ECO:0007669"/>
    <property type="project" value="UniProtKB-SubCell"/>
</dbReference>
<dbReference type="Proteomes" id="UP001331515">
    <property type="component" value="Unassembled WGS sequence"/>
</dbReference>
<organism evidence="15 16">
    <name type="scientific">Champsocephalus gunnari</name>
    <name type="common">Mackerel icefish</name>
    <dbReference type="NCBI Taxonomy" id="52237"/>
    <lineage>
        <taxon>Eukaryota</taxon>
        <taxon>Metazoa</taxon>
        <taxon>Chordata</taxon>
        <taxon>Craniata</taxon>
        <taxon>Vertebrata</taxon>
        <taxon>Euteleostomi</taxon>
        <taxon>Actinopterygii</taxon>
        <taxon>Neopterygii</taxon>
        <taxon>Teleostei</taxon>
        <taxon>Neoteleostei</taxon>
        <taxon>Acanthomorphata</taxon>
        <taxon>Eupercaria</taxon>
        <taxon>Perciformes</taxon>
        <taxon>Notothenioidei</taxon>
        <taxon>Channichthyidae</taxon>
        <taxon>Champsocephalus</taxon>
    </lineage>
</organism>
<evidence type="ECO:0000256" key="12">
    <source>
        <dbReference type="ARBA" id="ARBA00049862"/>
    </source>
</evidence>
<evidence type="ECO:0000256" key="6">
    <source>
        <dbReference type="ARBA" id="ARBA00022989"/>
    </source>
</evidence>
<keyword evidence="4" id="KW-0812">Transmembrane</keyword>
<dbReference type="InterPro" id="IPR000863">
    <property type="entry name" value="Sulfotransferase_dom"/>
</dbReference>
<keyword evidence="3 13" id="KW-0808">Transferase</keyword>
<dbReference type="EMBL" id="JAURVH010001529">
    <property type="protein sequence ID" value="KAK5908539.1"/>
    <property type="molecule type" value="Genomic_DNA"/>
</dbReference>
<evidence type="ECO:0000256" key="7">
    <source>
        <dbReference type="ARBA" id="ARBA00023034"/>
    </source>
</evidence>
<dbReference type="PANTHER" id="PTHR10704:SF73">
    <property type="entry name" value="SULFOTRANSFERASE"/>
    <property type="match status" value="1"/>
</dbReference>
<dbReference type="PANTHER" id="PTHR10704">
    <property type="entry name" value="CARBOHYDRATE SULFOTRANSFERASE"/>
    <property type="match status" value="1"/>
</dbReference>
<keyword evidence="6" id="KW-1133">Transmembrane helix</keyword>
<keyword evidence="5" id="KW-0735">Signal-anchor</keyword>
<accession>A0AAN8HA90</accession>
<keyword evidence="9" id="KW-0325">Glycoprotein</keyword>
<evidence type="ECO:0000313" key="16">
    <source>
        <dbReference type="Proteomes" id="UP001331515"/>
    </source>
</evidence>
<evidence type="ECO:0000256" key="11">
    <source>
        <dbReference type="ARBA" id="ARBA00036278"/>
    </source>
</evidence>
<protein>
    <recommendedName>
        <fullName evidence="13">Sulfotransferase</fullName>
        <ecNumber evidence="13">2.8.2.-</ecNumber>
    </recommendedName>
</protein>
<dbReference type="AlphaFoldDB" id="A0AAN8HA90"/>
<dbReference type="InterPro" id="IPR027417">
    <property type="entry name" value="P-loop_NTPase"/>
</dbReference>
<evidence type="ECO:0000256" key="13">
    <source>
        <dbReference type="RuleBase" id="RU361155"/>
    </source>
</evidence>
<keyword evidence="7" id="KW-0333">Golgi apparatus</keyword>
<evidence type="ECO:0000256" key="3">
    <source>
        <dbReference type="ARBA" id="ARBA00022679"/>
    </source>
</evidence>
<evidence type="ECO:0000256" key="8">
    <source>
        <dbReference type="ARBA" id="ARBA00023136"/>
    </source>
</evidence>
<name>A0AAN8HA90_CHAGU</name>
<comment type="catalytic activity">
    <reaction evidence="11">
        <text>3'-phosphoadenylyl sulfate + keratan = adenosine 3',5'-bisphosphate + keratan 6'-sulfate.</text>
        <dbReference type="EC" id="2.8.2.21"/>
    </reaction>
</comment>
<comment type="catalytic activity">
    <reaction evidence="12">
        <text>chondroitin beta-D-glucuronate + n 3'-phosphoadenylyl sulfate = chondroitin 6'-sulfate + n adenosine 3',5'-bisphosphate + n H(+)</text>
        <dbReference type="Rhea" id="RHEA:11108"/>
        <dbReference type="Rhea" id="RHEA-COMP:9827"/>
        <dbReference type="Rhea" id="RHEA-COMP:9828"/>
        <dbReference type="ChEBI" id="CHEBI:15378"/>
        <dbReference type="ChEBI" id="CHEBI:57652"/>
        <dbReference type="ChEBI" id="CHEBI:58339"/>
        <dbReference type="ChEBI" id="CHEBI:58343"/>
        <dbReference type="ChEBI" id="CHEBI:62065"/>
        <dbReference type="EC" id="2.8.2.17"/>
    </reaction>
    <physiologicalReaction direction="left-to-right" evidence="12">
        <dbReference type="Rhea" id="RHEA:11109"/>
    </physiologicalReaction>
</comment>